<dbReference type="InterPro" id="IPR011009">
    <property type="entry name" value="Kinase-like_dom_sf"/>
</dbReference>
<dbReference type="Proteomes" id="UP001151760">
    <property type="component" value="Unassembled WGS sequence"/>
</dbReference>
<dbReference type="CDD" id="cd14858">
    <property type="entry name" value="TrmE_N"/>
    <property type="match status" value="1"/>
</dbReference>
<evidence type="ECO:0000313" key="3">
    <source>
        <dbReference type="EMBL" id="GJS91710.1"/>
    </source>
</evidence>
<dbReference type="Pfam" id="PF07714">
    <property type="entry name" value="PK_Tyr_Ser-Thr"/>
    <property type="match status" value="1"/>
</dbReference>
<reference evidence="3" key="1">
    <citation type="journal article" date="2022" name="Int. J. Mol. Sci.">
        <title>Draft Genome of Tanacetum Coccineum: Genomic Comparison of Closely Related Tanacetum-Family Plants.</title>
        <authorList>
            <person name="Yamashiro T."/>
            <person name="Shiraishi A."/>
            <person name="Nakayama K."/>
            <person name="Satake H."/>
        </authorList>
    </citation>
    <scope>NUCLEOTIDE SEQUENCE</scope>
</reference>
<dbReference type="Gene3D" id="3.30.1360.120">
    <property type="entry name" value="Probable tRNA modification gtpase trme, domain 1"/>
    <property type="match status" value="1"/>
</dbReference>
<name>A0ABQ4ZNB6_9ASTR</name>
<proteinExistence type="predicted"/>
<dbReference type="Gene3D" id="1.10.510.10">
    <property type="entry name" value="Transferase(Phosphotransferase) domain 1"/>
    <property type="match status" value="1"/>
</dbReference>
<gene>
    <name evidence="3" type="ORF">Tco_0774346</name>
</gene>
<dbReference type="InterPro" id="IPR051824">
    <property type="entry name" value="LRR_Rcpt-Like_S/T_Kinase"/>
</dbReference>
<keyword evidence="4" id="KW-1185">Reference proteome</keyword>
<dbReference type="PROSITE" id="PS50011">
    <property type="entry name" value="PROTEIN_KINASE_DOM"/>
    <property type="match status" value="1"/>
</dbReference>
<dbReference type="SUPFAM" id="SSF103025">
    <property type="entry name" value="Folate-binding domain"/>
    <property type="match status" value="1"/>
</dbReference>
<dbReference type="InterPro" id="IPR000719">
    <property type="entry name" value="Prot_kinase_dom"/>
</dbReference>
<dbReference type="Pfam" id="PF10396">
    <property type="entry name" value="TrmE_N"/>
    <property type="match status" value="1"/>
</dbReference>
<dbReference type="EMBL" id="BQNB010011527">
    <property type="protein sequence ID" value="GJS91710.1"/>
    <property type="molecule type" value="Genomic_DNA"/>
</dbReference>
<dbReference type="InterPro" id="IPR018948">
    <property type="entry name" value="GTP-bd_TrmE_N"/>
</dbReference>
<comment type="subcellular location">
    <subcellularLocation>
        <location evidence="1">Membrane</location>
        <topology evidence="1">Single-pass type I membrane protein</topology>
    </subcellularLocation>
</comment>
<dbReference type="PANTHER" id="PTHR48006">
    <property type="entry name" value="LEUCINE-RICH REPEAT-CONTAINING PROTEIN DDB_G0281931-RELATED"/>
    <property type="match status" value="1"/>
</dbReference>
<protein>
    <submittedName>
        <fullName evidence="3">STRUBBELIG-receptor family 3-like protein isoform X1</fullName>
    </submittedName>
</protein>
<reference evidence="3" key="2">
    <citation type="submission" date="2022-01" db="EMBL/GenBank/DDBJ databases">
        <authorList>
            <person name="Yamashiro T."/>
            <person name="Shiraishi A."/>
            <person name="Satake H."/>
            <person name="Nakayama K."/>
        </authorList>
    </citation>
    <scope>NUCLEOTIDE SEQUENCE</scope>
</reference>
<evidence type="ECO:0000259" key="2">
    <source>
        <dbReference type="PROSITE" id="PS50011"/>
    </source>
</evidence>
<dbReference type="SUPFAM" id="SSF56112">
    <property type="entry name" value="Protein kinase-like (PK-like)"/>
    <property type="match status" value="1"/>
</dbReference>
<dbReference type="InterPro" id="IPR001245">
    <property type="entry name" value="Ser-Thr/Tyr_kinase_cat_dom"/>
</dbReference>
<evidence type="ECO:0000313" key="4">
    <source>
        <dbReference type="Proteomes" id="UP001151760"/>
    </source>
</evidence>
<feature type="domain" description="Protein kinase" evidence="2">
    <location>
        <begin position="361"/>
        <end position="562"/>
    </location>
</feature>
<evidence type="ECO:0000256" key="1">
    <source>
        <dbReference type="ARBA" id="ARBA00004479"/>
    </source>
</evidence>
<dbReference type="InterPro" id="IPR027266">
    <property type="entry name" value="TrmE/GcvT-like"/>
</dbReference>
<accession>A0ABQ4ZNB6</accession>
<dbReference type="PANTHER" id="PTHR48006:SF91">
    <property type="entry name" value="PROTEIN KINASE-LIKE"/>
    <property type="match status" value="1"/>
</dbReference>
<sequence>MVRHKLMGLKIRNSMEVVKAARIWNLTLKAIIKDGERIILNDLLWSLALKSLDEDGFESAITCINNEYHMNTEISAWSGKSCAVYTSVWQNWFCSGTGFWNCNKTFKFDTDDSIIAKHLGCLCAVIKWVIWCPLMYGYISKWVNWFCFDTIIQSWFSNLLMKGIRIEGEITGSHSFLSRMDLHRLISSLVQDWEAVKDTWMISWNFTSNFCDHEEGNSFASSVPLQITMLPNLEILWAPSANINGEFPRKWGDCRALKWQLLLASAVGILRLSGASAVNIVLTIPMLAPRSFTREDVVELQCHGSNVCLHRVLRAYLEAGTRLAEPGEITLRAFLNVELIYLKLKMVENQLSAKSYGCQPMQHLQEFRHGVFLLDIFTVIEPLTIKKLDDATSQKWNDESFIKLVVNVSKLRNENIFAVEGYCVEHGQRLFVFQYCENGTLHEALHLNNEIHEKLSWNSRVHVALQIAKALEYLHEVCQPPVISDSGLVPLLPSCNISQLQSSGYGALNSNDWSHPDDEGSSGMVLKATVVSEPEQRIAEFKDGEFDASSKAYADFIAKIVG</sequence>
<organism evidence="3 4">
    <name type="scientific">Tanacetum coccineum</name>
    <dbReference type="NCBI Taxonomy" id="301880"/>
    <lineage>
        <taxon>Eukaryota</taxon>
        <taxon>Viridiplantae</taxon>
        <taxon>Streptophyta</taxon>
        <taxon>Embryophyta</taxon>
        <taxon>Tracheophyta</taxon>
        <taxon>Spermatophyta</taxon>
        <taxon>Magnoliopsida</taxon>
        <taxon>eudicotyledons</taxon>
        <taxon>Gunneridae</taxon>
        <taxon>Pentapetalae</taxon>
        <taxon>asterids</taxon>
        <taxon>campanulids</taxon>
        <taxon>Asterales</taxon>
        <taxon>Asteraceae</taxon>
        <taxon>Asteroideae</taxon>
        <taxon>Anthemideae</taxon>
        <taxon>Anthemidinae</taxon>
        <taxon>Tanacetum</taxon>
    </lineage>
</organism>
<comment type="caution">
    <text evidence="3">The sequence shown here is derived from an EMBL/GenBank/DDBJ whole genome shotgun (WGS) entry which is preliminary data.</text>
</comment>